<dbReference type="AlphaFoldDB" id="A0AAE0FTQ2"/>
<evidence type="ECO:0000256" key="1">
    <source>
        <dbReference type="RuleBase" id="RU364109"/>
    </source>
</evidence>
<dbReference type="Proteomes" id="UP001190700">
    <property type="component" value="Unassembled WGS sequence"/>
</dbReference>
<dbReference type="GO" id="GO:0005524">
    <property type="term" value="F:ATP binding"/>
    <property type="evidence" value="ECO:0007669"/>
    <property type="project" value="UniProtKB-KW"/>
</dbReference>
<organism evidence="4 5">
    <name type="scientific">Cymbomonas tetramitiformis</name>
    <dbReference type="NCBI Taxonomy" id="36881"/>
    <lineage>
        <taxon>Eukaryota</taxon>
        <taxon>Viridiplantae</taxon>
        <taxon>Chlorophyta</taxon>
        <taxon>Pyramimonadophyceae</taxon>
        <taxon>Pyramimonadales</taxon>
        <taxon>Pyramimonadaceae</taxon>
        <taxon>Cymbomonas</taxon>
    </lineage>
</organism>
<sequence>MTDGGKGRDSLNGLLQPIQERLLETISLVLAKRPYRISTGPSADAAAAAAHGGEVKGSELVWLSLHTLGTFNLDNHAMLGFMCDCAVRYLEDDVAETRREAALACAHLLERRGGALAGTDQSSRAGSVRRMRAGVEEVLDKLLMVAVADPEPEVRQAMMTALFDAKNQCFDDHLSQADSLRALFISLNDESGAVCATAISLVGRLANRNPAYVLPALRRHLLQLLTELEHSADTQNKEQSARLLGCLIQSCPRLILPYVAPVLKALVAKLRSSTGSTATGPAQGGSATASTSLTHHAHQPQASEQRAAAERRFLQVSVLATIGALAQVSGATMRPYVRELLPLLLDALRDGGAAGKRQVAVSTLGQLVQSTGYVVLPYIDYPPLLSILLRLLNENSVTRFEVLKTLGIIGALDPHSHKMNQLNMKGEGNLPADGVRGQRQVQEGEIPPQRDGEDHELVVELLPSSGLATSSEEYYPTVAINALMQVLRDGSLSSHHLMVVRSLMFIFQALGLSCVSYLPKVMPVLFHVMRTCEGGLREFMFQQLTVLVSIIRQHIRKYLDELLALVYEFWGNAHLMQHLLRLLEELSRALHDEFRSFMPELLPRCVGALAEAERSGDYSSAHHVLHALEVFSSSVEEHLHLVLPAMVRLFQPGVAEVPLAVRRATLQSLGRLLPRMQLAGYASAIVHPFARCLDSASLSVDPPHHEHRGDEPRAQRLTSALMSQPRILDSIVSFQTKCGPSIRLQWFGI</sequence>
<dbReference type="InterPro" id="IPR011989">
    <property type="entry name" value="ARM-like"/>
</dbReference>
<evidence type="ECO:0000313" key="5">
    <source>
        <dbReference type="Proteomes" id="UP001190700"/>
    </source>
</evidence>
<dbReference type="GO" id="GO:0031932">
    <property type="term" value="C:TORC2 complex"/>
    <property type="evidence" value="ECO:0007669"/>
    <property type="project" value="TreeGrafter"/>
</dbReference>
<dbReference type="InterPro" id="IPR016024">
    <property type="entry name" value="ARM-type_fold"/>
</dbReference>
<dbReference type="GO" id="GO:0005634">
    <property type="term" value="C:nucleus"/>
    <property type="evidence" value="ECO:0007669"/>
    <property type="project" value="TreeGrafter"/>
</dbReference>
<name>A0AAE0FTQ2_9CHLO</name>
<dbReference type="EMBL" id="LGRX02013635">
    <property type="protein sequence ID" value="KAK3265871.1"/>
    <property type="molecule type" value="Genomic_DNA"/>
</dbReference>
<dbReference type="GO" id="GO:0016242">
    <property type="term" value="P:negative regulation of macroautophagy"/>
    <property type="evidence" value="ECO:0007669"/>
    <property type="project" value="TreeGrafter"/>
</dbReference>
<dbReference type="PANTHER" id="PTHR11139:SF9">
    <property type="entry name" value="SERINE_THREONINE-PROTEIN KINASE MTOR"/>
    <property type="match status" value="1"/>
</dbReference>
<keyword evidence="1" id="KW-0418">Kinase</keyword>
<dbReference type="PANTHER" id="PTHR11139">
    <property type="entry name" value="ATAXIA TELANGIECTASIA MUTATED ATM -RELATED"/>
    <property type="match status" value="1"/>
</dbReference>
<comment type="caution">
    <text evidence="4">The sequence shown here is derived from an EMBL/GenBank/DDBJ whole genome shotgun (WGS) entry which is preliminary data.</text>
</comment>
<dbReference type="GO" id="GO:0031929">
    <property type="term" value="P:TOR signaling"/>
    <property type="evidence" value="ECO:0007669"/>
    <property type="project" value="TreeGrafter"/>
</dbReference>
<keyword evidence="5" id="KW-1185">Reference proteome</keyword>
<feature type="domain" description="Serine/threonine-protein kinase mTOR" evidence="3">
    <location>
        <begin position="374"/>
        <end position="552"/>
    </location>
</feature>
<comment type="catalytic activity">
    <reaction evidence="1">
        <text>L-threonyl-[protein] + ATP = O-phospho-L-threonyl-[protein] + ADP + H(+)</text>
        <dbReference type="Rhea" id="RHEA:46608"/>
        <dbReference type="Rhea" id="RHEA-COMP:11060"/>
        <dbReference type="Rhea" id="RHEA-COMP:11605"/>
        <dbReference type="ChEBI" id="CHEBI:15378"/>
        <dbReference type="ChEBI" id="CHEBI:30013"/>
        <dbReference type="ChEBI" id="CHEBI:30616"/>
        <dbReference type="ChEBI" id="CHEBI:61977"/>
        <dbReference type="ChEBI" id="CHEBI:456216"/>
        <dbReference type="EC" id="2.7.11.1"/>
    </reaction>
</comment>
<evidence type="ECO:0000313" key="4">
    <source>
        <dbReference type="EMBL" id="KAK3265871.1"/>
    </source>
</evidence>
<dbReference type="EC" id="2.7.11.1" evidence="1"/>
<evidence type="ECO:0000259" key="3">
    <source>
        <dbReference type="SMART" id="SM01346"/>
    </source>
</evidence>
<proteinExistence type="inferred from homology"/>
<comment type="similarity">
    <text evidence="1">Belongs to the PI3/PI4-kinase family.</text>
</comment>
<evidence type="ECO:0000256" key="2">
    <source>
        <dbReference type="SAM" id="MobiDB-lite"/>
    </source>
</evidence>
<feature type="region of interest" description="Disordered" evidence="2">
    <location>
        <begin position="274"/>
        <end position="304"/>
    </location>
</feature>
<dbReference type="InterPro" id="IPR024585">
    <property type="entry name" value="mTOR_dom"/>
</dbReference>
<reference evidence="4 5" key="1">
    <citation type="journal article" date="2015" name="Genome Biol. Evol.">
        <title>Comparative Genomics of a Bacterivorous Green Alga Reveals Evolutionary Causalities and Consequences of Phago-Mixotrophic Mode of Nutrition.</title>
        <authorList>
            <person name="Burns J.A."/>
            <person name="Paasch A."/>
            <person name="Narechania A."/>
            <person name="Kim E."/>
        </authorList>
    </citation>
    <scope>NUCLEOTIDE SEQUENCE [LARGE SCALE GENOMIC DNA]</scope>
    <source>
        <strain evidence="4 5">PLY_AMNH</strain>
    </source>
</reference>
<dbReference type="Pfam" id="PF11865">
    <property type="entry name" value="mTOR_dom"/>
    <property type="match status" value="1"/>
</dbReference>
<dbReference type="GO" id="GO:0004674">
    <property type="term" value="F:protein serine/threonine kinase activity"/>
    <property type="evidence" value="ECO:0007669"/>
    <property type="project" value="UniProtKB-KW"/>
</dbReference>
<keyword evidence="1" id="KW-0067">ATP-binding</keyword>
<dbReference type="GO" id="GO:0031931">
    <property type="term" value="C:TORC1 complex"/>
    <property type="evidence" value="ECO:0007669"/>
    <property type="project" value="TreeGrafter"/>
</dbReference>
<protein>
    <recommendedName>
        <fullName evidence="1">Serine/threonine-protein kinase TOR</fullName>
        <ecNumber evidence="1">2.7.11.1</ecNumber>
    </recommendedName>
</protein>
<dbReference type="GO" id="GO:0005737">
    <property type="term" value="C:cytoplasm"/>
    <property type="evidence" value="ECO:0007669"/>
    <property type="project" value="TreeGrafter"/>
</dbReference>
<dbReference type="Gene3D" id="1.25.10.10">
    <property type="entry name" value="Leucine-rich Repeat Variant"/>
    <property type="match status" value="2"/>
</dbReference>
<dbReference type="InterPro" id="IPR050517">
    <property type="entry name" value="DDR_Repair_Kinase"/>
</dbReference>
<keyword evidence="1" id="KW-0808">Transferase</keyword>
<gene>
    <name evidence="4" type="ORF">CYMTET_25479</name>
</gene>
<dbReference type="SMART" id="SM01346">
    <property type="entry name" value="DUF3385"/>
    <property type="match status" value="1"/>
</dbReference>
<keyword evidence="1" id="KW-0547">Nucleotide-binding</keyword>
<keyword evidence="1" id="KW-0723">Serine/threonine-protein kinase</keyword>
<dbReference type="SUPFAM" id="SSF48371">
    <property type="entry name" value="ARM repeat"/>
    <property type="match status" value="1"/>
</dbReference>
<accession>A0AAE0FTQ2</accession>
<feature type="compositionally biased region" description="Polar residues" evidence="2">
    <location>
        <begin position="274"/>
        <end position="294"/>
    </location>
</feature>